<sequence>MTNREDEMHEVIHDLMFNLETEGIGIGLCEFCDHYVIENNEYKMELVPKEADSND</sequence>
<name>X1N7F9_9ZZZZ</name>
<reference evidence="1" key="1">
    <citation type="journal article" date="2014" name="Front. Microbiol.">
        <title>High frequency of phylogenetically diverse reductive dehalogenase-homologous genes in deep subseafloor sedimentary metagenomes.</title>
        <authorList>
            <person name="Kawai M."/>
            <person name="Futagami T."/>
            <person name="Toyoda A."/>
            <person name="Takaki Y."/>
            <person name="Nishi S."/>
            <person name="Hori S."/>
            <person name="Arai W."/>
            <person name="Tsubouchi T."/>
            <person name="Morono Y."/>
            <person name="Uchiyama I."/>
            <person name="Ito T."/>
            <person name="Fujiyama A."/>
            <person name="Inagaki F."/>
            <person name="Takami H."/>
        </authorList>
    </citation>
    <scope>NUCLEOTIDE SEQUENCE</scope>
    <source>
        <strain evidence="1">Expedition CK06-06</strain>
    </source>
</reference>
<accession>X1N7F9</accession>
<gene>
    <name evidence="1" type="ORF">S06H3_09217</name>
</gene>
<protein>
    <submittedName>
        <fullName evidence="1">Uncharacterized protein</fullName>
    </submittedName>
</protein>
<organism evidence="1">
    <name type="scientific">marine sediment metagenome</name>
    <dbReference type="NCBI Taxonomy" id="412755"/>
    <lineage>
        <taxon>unclassified sequences</taxon>
        <taxon>metagenomes</taxon>
        <taxon>ecological metagenomes</taxon>
    </lineage>
</organism>
<comment type="caution">
    <text evidence="1">The sequence shown here is derived from an EMBL/GenBank/DDBJ whole genome shotgun (WGS) entry which is preliminary data.</text>
</comment>
<dbReference type="EMBL" id="BARV01004016">
    <property type="protein sequence ID" value="GAI14559.1"/>
    <property type="molecule type" value="Genomic_DNA"/>
</dbReference>
<dbReference type="AlphaFoldDB" id="X1N7F9"/>
<evidence type="ECO:0000313" key="1">
    <source>
        <dbReference type="EMBL" id="GAI14559.1"/>
    </source>
</evidence>
<proteinExistence type="predicted"/>